<feature type="compositionally biased region" description="Low complexity" evidence="1">
    <location>
        <begin position="280"/>
        <end position="301"/>
    </location>
</feature>
<accession>A0AA86VNA7</accession>
<dbReference type="Proteomes" id="UP001189624">
    <property type="component" value="Chromosome 6"/>
</dbReference>
<name>A0AA86VNA7_9FABA</name>
<feature type="region of interest" description="Disordered" evidence="1">
    <location>
        <begin position="257"/>
        <end position="311"/>
    </location>
</feature>
<dbReference type="GO" id="GO:0005875">
    <property type="term" value="C:microtubule associated complex"/>
    <property type="evidence" value="ECO:0007669"/>
    <property type="project" value="TreeGrafter"/>
</dbReference>
<keyword evidence="3" id="KW-1185">Reference proteome</keyword>
<evidence type="ECO:0008006" key="4">
    <source>
        <dbReference type="Google" id="ProtNLM"/>
    </source>
</evidence>
<feature type="region of interest" description="Disordered" evidence="1">
    <location>
        <begin position="133"/>
        <end position="202"/>
    </location>
</feature>
<evidence type="ECO:0000313" key="3">
    <source>
        <dbReference type="Proteomes" id="UP001189624"/>
    </source>
</evidence>
<dbReference type="EMBL" id="OY731403">
    <property type="protein sequence ID" value="CAJ1960866.1"/>
    <property type="molecule type" value="Genomic_DNA"/>
</dbReference>
<protein>
    <recommendedName>
        <fullName evidence="4">Microtubule-binding protein TANGLED</fullName>
    </recommendedName>
</protein>
<dbReference type="GO" id="GO:0000911">
    <property type="term" value="P:cytokinesis by cell plate formation"/>
    <property type="evidence" value="ECO:0007669"/>
    <property type="project" value="TreeGrafter"/>
</dbReference>
<dbReference type="Gramene" id="rna-AYBTSS11_LOCUS18424">
    <property type="protein sequence ID" value="CAJ1960866.1"/>
    <property type="gene ID" value="gene-AYBTSS11_LOCUS18424"/>
</dbReference>
<gene>
    <name evidence="2" type="ORF">AYBTSS11_LOCUS18424</name>
</gene>
<dbReference type="GO" id="GO:0009574">
    <property type="term" value="C:preprophase band"/>
    <property type="evidence" value="ECO:0007669"/>
    <property type="project" value="TreeGrafter"/>
</dbReference>
<feature type="region of interest" description="Disordered" evidence="1">
    <location>
        <begin position="325"/>
        <end position="375"/>
    </location>
</feature>
<feature type="region of interest" description="Disordered" evidence="1">
    <location>
        <begin position="397"/>
        <end position="420"/>
    </location>
</feature>
<feature type="compositionally biased region" description="Basic and acidic residues" evidence="1">
    <location>
        <begin position="193"/>
        <end position="202"/>
    </location>
</feature>
<dbReference type="InterPro" id="IPR044709">
    <property type="entry name" value="TAN1"/>
</dbReference>
<proteinExistence type="predicted"/>
<dbReference type="AlphaFoldDB" id="A0AA86VNA7"/>
<feature type="compositionally biased region" description="Basic and acidic residues" evidence="1">
    <location>
        <begin position="150"/>
        <end position="160"/>
    </location>
</feature>
<feature type="region of interest" description="Disordered" evidence="1">
    <location>
        <begin position="72"/>
        <end position="100"/>
    </location>
</feature>
<dbReference type="PANTHER" id="PTHR35728">
    <property type="entry name" value="MICROTUBULE-BINDING PROTEIN TANGLED-RELATED"/>
    <property type="match status" value="1"/>
</dbReference>
<sequence length="420" mass="46681">MVGRTPPKQSIMLSLNPVLIRETLNKVDQCMVRLQELQYTVAGGTKVDSGVSLSPRSTKGYLRTSVRCKQESVRVKHDAERRSPAGKIPKPTNSEEGEEWRQMSLSAMLVGETVGQILHASQFARKIVSTVSRKNATKDPKTPLSQLSKQKLDPENTKFNDRRRKEKQINSVSDTPPPQRARSRINFKVSPPKGREFDKENSKCFSNKVSSKNRPCGSNNSKTVLVTNPLFLSTHFSRQQHFCKTKSPVISRSIGTQHKCSIKSPPKEASQFQVKIKNPSTVSISSSSTRTTTTSLSLSKKSSPKRWAPPFSPSRVAARLLASSKLKSKKTEQKNDRLLASSKLKSTKTEQKNDGVGNLRKSSSKRSLTSKLTRTFSPSRLVKKFVSPLKSEKNVQQRNGLVNGVKQRPSSTAQIPATKI</sequence>
<evidence type="ECO:0000313" key="2">
    <source>
        <dbReference type="EMBL" id="CAJ1960866.1"/>
    </source>
</evidence>
<evidence type="ECO:0000256" key="1">
    <source>
        <dbReference type="SAM" id="MobiDB-lite"/>
    </source>
</evidence>
<reference evidence="2" key="1">
    <citation type="submission" date="2023-10" db="EMBL/GenBank/DDBJ databases">
        <authorList>
            <person name="Domelevo Entfellner J.-B."/>
        </authorList>
    </citation>
    <scope>NUCLEOTIDE SEQUENCE</scope>
</reference>
<feature type="compositionally biased region" description="Low complexity" evidence="1">
    <location>
        <begin position="359"/>
        <end position="375"/>
    </location>
</feature>
<dbReference type="GO" id="GO:2000694">
    <property type="term" value="P:regulation of phragmoplast microtubule organization"/>
    <property type="evidence" value="ECO:0007669"/>
    <property type="project" value="InterPro"/>
</dbReference>
<dbReference type="GO" id="GO:0008017">
    <property type="term" value="F:microtubule binding"/>
    <property type="evidence" value="ECO:0007669"/>
    <property type="project" value="InterPro"/>
</dbReference>
<organism evidence="2 3">
    <name type="scientific">Sphenostylis stenocarpa</name>
    <dbReference type="NCBI Taxonomy" id="92480"/>
    <lineage>
        <taxon>Eukaryota</taxon>
        <taxon>Viridiplantae</taxon>
        <taxon>Streptophyta</taxon>
        <taxon>Embryophyta</taxon>
        <taxon>Tracheophyta</taxon>
        <taxon>Spermatophyta</taxon>
        <taxon>Magnoliopsida</taxon>
        <taxon>eudicotyledons</taxon>
        <taxon>Gunneridae</taxon>
        <taxon>Pentapetalae</taxon>
        <taxon>rosids</taxon>
        <taxon>fabids</taxon>
        <taxon>Fabales</taxon>
        <taxon>Fabaceae</taxon>
        <taxon>Papilionoideae</taxon>
        <taxon>50 kb inversion clade</taxon>
        <taxon>NPAAA clade</taxon>
        <taxon>indigoferoid/millettioid clade</taxon>
        <taxon>Phaseoleae</taxon>
        <taxon>Sphenostylis</taxon>
    </lineage>
</organism>
<feature type="compositionally biased region" description="Polar residues" evidence="1">
    <location>
        <begin position="408"/>
        <end position="420"/>
    </location>
</feature>
<feature type="compositionally biased region" description="Basic and acidic residues" evidence="1">
    <location>
        <begin position="72"/>
        <end position="83"/>
    </location>
</feature>
<dbReference type="PANTHER" id="PTHR35728:SF1">
    <property type="entry name" value="MICROTUBULE-BINDING PROTEIN TANGLED-RELATED"/>
    <property type="match status" value="1"/>
</dbReference>